<name>A0ABR0NRL7_GOSAR</name>
<gene>
    <name evidence="3" type="ORF">PVK06_031269</name>
</gene>
<sequence length="307" mass="35022">MVKTRKFVEGDSTLATTAVWDDELTLIFCELCMNEVNAGNRPTTHLNSKGWENVVALFQAKTQKNYGKPQLKNKWDTLKKEWRLWRELLKESTGIGWCPSKKTVDATKEWWAEKIQENPNFKGFKKKGIEPRLNDLMWQMFGGIVATGENAWAPSSGVLPSGVPMGDDTPNEGFGDSNENSNENESILPNAVPSNPHRETPNRRKEILGVVHVNEIVFPHSEYTISNAMDALRDLGDEIPKKDELYYFAIKMFQIPVKREVFLNLDPDVRVWWLRHEYAEQNPIASFSSLVATSSFPFQPYHPSPPP</sequence>
<dbReference type="Pfam" id="PF12776">
    <property type="entry name" value="Myb_DNA-bind_3"/>
    <property type="match status" value="1"/>
</dbReference>
<keyword evidence="4" id="KW-1185">Reference proteome</keyword>
<feature type="region of interest" description="Disordered" evidence="1">
    <location>
        <begin position="156"/>
        <end position="201"/>
    </location>
</feature>
<feature type="compositionally biased region" description="Low complexity" evidence="1">
    <location>
        <begin position="177"/>
        <end position="186"/>
    </location>
</feature>
<evidence type="ECO:0000313" key="4">
    <source>
        <dbReference type="Proteomes" id="UP001358586"/>
    </source>
</evidence>
<proteinExistence type="predicted"/>
<comment type="caution">
    <text evidence="3">The sequence shown here is derived from an EMBL/GenBank/DDBJ whole genome shotgun (WGS) entry which is preliminary data.</text>
</comment>
<protein>
    <recommendedName>
        <fullName evidence="2">Myb/SANT-like domain-containing protein</fullName>
    </recommendedName>
</protein>
<dbReference type="EMBL" id="JARKNE010000009">
    <property type="protein sequence ID" value="KAK5803621.1"/>
    <property type="molecule type" value="Genomic_DNA"/>
</dbReference>
<organism evidence="3 4">
    <name type="scientific">Gossypium arboreum</name>
    <name type="common">Tree cotton</name>
    <name type="synonym">Gossypium nanking</name>
    <dbReference type="NCBI Taxonomy" id="29729"/>
    <lineage>
        <taxon>Eukaryota</taxon>
        <taxon>Viridiplantae</taxon>
        <taxon>Streptophyta</taxon>
        <taxon>Embryophyta</taxon>
        <taxon>Tracheophyta</taxon>
        <taxon>Spermatophyta</taxon>
        <taxon>Magnoliopsida</taxon>
        <taxon>eudicotyledons</taxon>
        <taxon>Gunneridae</taxon>
        <taxon>Pentapetalae</taxon>
        <taxon>rosids</taxon>
        <taxon>malvids</taxon>
        <taxon>Malvales</taxon>
        <taxon>Malvaceae</taxon>
        <taxon>Malvoideae</taxon>
        <taxon>Gossypium</taxon>
    </lineage>
</organism>
<accession>A0ABR0NRL7</accession>
<dbReference type="PANTHER" id="PTHR31704:SF37">
    <property type="entry name" value="HEAT SHOCK PROTEIN"/>
    <property type="match status" value="1"/>
</dbReference>
<dbReference type="Proteomes" id="UP001358586">
    <property type="component" value="Chromosome 9"/>
</dbReference>
<reference evidence="3 4" key="1">
    <citation type="submission" date="2023-03" db="EMBL/GenBank/DDBJ databases">
        <title>WGS of Gossypium arboreum.</title>
        <authorList>
            <person name="Yu D."/>
        </authorList>
    </citation>
    <scope>NUCLEOTIDE SEQUENCE [LARGE SCALE GENOMIC DNA]</scope>
    <source>
        <tissue evidence="3">Leaf</tissue>
    </source>
</reference>
<dbReference type="InterPro" id="IPR024752">
    <property type="entry name" value="Myb/SANT-like_dom"/>
</dbReference>
<evidence type="ECO:0000313" key="3">
    <source>
        <dbReference type="EMBL" id="KAK5803621.1"/>
    </source>
</evidence>
<dbReference type="PANTHER" id="PTHR31704">
    <property type="entry name" value="MYB/SANT-LIKE DNA-BINDING DOMAIN PROTEIN-RELATED"/>
    <property type="match status" value="1"/>
</dbReference>
<evidence type="ECO:0000256" key="1">
    <source>
        <dbReference type="SAM" id="MobiDB-lite"/>
    </source>
</evidence>
<feature type="domain" description="Myb/SANT-like" evidence="2">
    <location>
        <begin position="20"/>
        <end position="113"/>
    </location>
</feature>
<evidence type="ECO:0000259" key="2">
    <source>
        <dbReference type="Pfam" id="PF12776"/>
    </source>
</evidence>